<dbReference type="AlphaFoldDB" id="A0A4S3KUL3"/>
<name>A0A4S3KUL3_9GAMM</name>
<dbReference type="InterPro" id="IPR007396">
    <property type="entry name" value="TR_PAI2-type"/>
</dbReference>
<keyword evidence="2" id="KW-1185">Reference proteome</keyword>
<dbReference type="Gene3D" id="2.30.110.10">
    <property type="entry name" value="Electron Transport, Fmn-binding Protein, Chain A"/>
    <property type="match status" value="1"/>
</dbReference>
<evidence type="ECO:0000313" key="2">
    <source>
        <dbReference type="Proteomes" id="UP000294599"/>
    </source>
</evidence>
<dbReference type="InterPro" id="IPR012349">
    <property type="entry name" value="Split_barrel_FMN-bd"/>
</dbReference>
<proteinExistence type="predicted"/>
<dbReference type="SUPFAM" id="SSF50475">
    <property type="entry name" value="FMN-binding split barrel"/>
    <property type="match status" value="1"/>
</dbReference>
<evidence type="ECO:0000313" key="1">
    <source>
        <dbReference type="EMBL" id="TCT00863.1"/>
    </source>
</evidence>
<dbReference type="PANTHER" id="PTHR35802:SF1">
    <property type="entry name" value="PROTEASE SYNTHASE AND SPORULATION PROTEIN PAI 2"/>
    <property type="match status" value="1"/>
</dbReference>
<dbReference type="RefSeq" id="WP_165910866.1">
    <property type="nucleotide sequence ID" value="NZ_JBHLWF010000013.1"/>
</dbReference>
<dbReference type="Proteomes" id="UP000294599">
    <property type="component" value="Unassembled WGS sequence"/>
</dbReference>
<protein>
    <submittedName>
        <fullName evidence="1">PaiB family negative transcriptional regulator</fullName>
    </submittedName>
</protein>
<dbReference type="PIRSF" id="PIRSF010372">
    <property type="entry name" value="PaiB"/>
    <property type="match status" value="1"/>
</dbReference>
<comment type="caution">
    <text evidence="1">The sequence shown here is derived from an EMBL/GenBank/DDBJ whole genome shotgun (WGS) entry which is preliminary data.</text>
</comment>
<gene>
    <name evidence="1" type="ORF">EDC25_102232</name>
</gene>
<dbReference type="Pfam" id="PF04299">
    <property type="entry name" value="FMN_bind_2"/>
    <property type="match status" value="1"/>
</dbReference>
<organism evidence="1 2">
    <name type="scientific">Pseudofulvimonas gallinarii</name>
    <dbReference type="NCBI Taxonomy" id="634155"/>
    <lineage>
        <taxon>Bacteria</taxon>
        <taxon>Pseudomonadati</taxon>
        <taxon>Pseudomonadota</taxon>
        <taxon>Gammaproteobacteria</taxon>
        <taxon>Lysobacterales</taxon>
        <taxon>Rhodanobacteraceae</taxon>
        <taxon>Pseudofulvimonas</taxon>
    </lineage>
</organism>
<reference evidence="1 2" key="1">
    <citation type="submission" date="2019-03" db="EMBL/GenBank/DDBJ databases">
        <title>Genomic Encyclopedia of Type Strains, Phase IV (KMG-IV): sequencing the most valuable type-strain genomes for metagenomic binning, comparative biology and taxonomic classification.</title>
        <authorList>
            <person name="Goeker M."/>
        </authorList>
    </citation>
    <scope>NUCLEOTIDE SEQUENCE [LARGE SCALE GENOMIC DNA]</scope>
    <source>
        <strain evidence="1 2">DSM 21944</strain>
    </source>
</reference>
<dbReference type="EMBL" id="SMAF01000002">
    <property type="protein sequence ID" value="TCT00863.1"/>
    <property type="molecule type" value="Genomic_DNA"/>
</dbReference>
<accession>A0A4S3KUL3</accession>
<sequence>MFVPARFSEGQQALEALLARDAFVTLVSSVEGEPFATHLPVRAERDGERFVLRGHLARANPQWRCLAGQTVLVIVHGPHAYVSPTWYAQPDHSVPTWNYTAAHLYGTVRLIDDPASLLALVADLAAHYEEGIGSDWRFPGSAPETARELAGIVGFEFEATRIQVKHKLNQHHDAASLRGAIDGLRTHGNHEGREIAALMQGVLDAKTGGPSP</sequence>
<dbReference type="PANTHER" id="PTHR35802">
    <property type="entry name" value="PROTEASE SYNTHASE AND SPORULATION PROTEIN PAI 2"/>
    <property type="match status" value="1"/>
</dbReference>